<dbReference type="AlphaFoldDB" id="A0A2P4EU51"/>
<feature type="domain" description="Large ribosomal subunit protein bL12 C-terminal" evidence="2">
    <location>
        <begin position="22"/>
        <end position="50"/>
    </location>
</feature>
<keyword evidence="1" id="KW-0812">Transmembrane</keyword>
<comment type="caution">
    <text evidence="3">The sequence shown here is derived from an EMBL/GenBank/DDBJ whole genome shotgun (WGS) entry which is preliminary data.</text>
</comment>
<evidence type="ECO:0000313" key="3">
    <source>
        <dbReference type="EMBL" id="POB02950.1"/>
    </source>
</evidence>
<dbReference type="GO" id="GO:0006412">
    <property type="term" value="P:translation"/>
    <property type="evidence" value="ECO:0007669"/>
    <property type="project" value="InterPro"/>
</dbReference>
<evidence type="ECO:0000313" key="4">
    <source>
        <dbReference type="Proteomes" id="UP000243451"/>
    </source>
</evidence>
<protein>
    <recommendedName>
        <fullName evidence="2">Large ribosomal subunit protein bL12 C-terminal domain-containing protein</fullName>
    </recommendedName>
</protein>
<dbReference type="Gene3D" id="3.30.1390.10">
    <property type="match status" value="1"/>
</dbReference>
<keyword evidence="1" id="KW-1133">Transmembrane helix</keyword>
<proteinExistence type="predicted"/>
<keyword evidence="4" id="KW-1185">Reference proteome</keyword>
<keyword evidence="1" id="KW-0472">Membrane</keyword>
<organism evidence="3 4">
    <name type="scientific">Halopseudomonas oceani</name>
    <dbReference type="NCBI Taxonomy" id="1708783"/>
    <lineage>
        <taxon>Bacteria</taxon>
        <taxon>Pseudomonadati</taxon>
        <taxon>Pseudomonadota</taxon>
        <taxon>Gammaproteobacteria</taxon>
        <taxon>Pseudomonadales</taxon>
        <taxon>Pseudomonadaceae</taxon>
        <taxon>Halopseudomonas</taxon>
    </lineage>
</organism>
<dbReference type="Proteomes" id="UP000243451">
    <property type="component" value="Unassembled WGS sequence"/>
</dbReference>
<dbReference type="GO" id="GO:0003735">
    <property type="term" value="F:structural constituent of ribosome"/>
    <property type="evidence" value="ECO:0007669"/>
    <property type="project" value="InterPro"/>
</dbReference>
<dbReference type="InterPro" id="IPR014719">
    <property type="entry name" value="Ribosomal_bL12_C/ClpS-like"/>
</dbReference>
<dbReference type="EMBL" id="PPSK01000010">
    <property type="protein sequence ID" value="POB02950.1"/>
    <property type="molecule type" value="Genomic_DNA"/>
</dbReference>
<name>A0A2P4EU51_9GAMM</name>
<evidence type="ECO:0000259" key="2">
    <source>
        <dbReference type="Pfam" id="PF00542"/>
    </source>
</evidence>
<gene>
    <name evidence="3" type="ORF">C1949_11240</name>
</gene>
<sequence>MRRNEGTSMKRELDVQVVSALQDGRKIEAIKLLREQRGIGLKEAKEVIEEYCEQHGLNSSSRVPEGGGGLVLIGVLVVLGYLIYRYVFGSAV</sequence>
<reference evidence="3 4" key="1">
    <citation type="submission" date="2018-01" db="EMBL/GenBank/DDBJ databases">
        <title>Draft genome of the type strain Pseudomonas oceani DSM 100277 isolated from the deep water in Okinawa trough, northwestern Pacific Ocean.</title>
        <authorList>
            <person name="Gomila M."/>
            <person name="Mulet M."/>
            <person name="Garcia-Valdes E."/>
            <person name="Lalucat J."/>
        </authorList>
    </citation>
    <scope>NUCLEOTIDE SEQUENCE [LARGE SCALE GENOMIC DNA]</scope>
    <source>
        <strain evidence="3 4">DSM 100277</strain>
    </source>
</reference>
<dbReference type="SUPFAM" id="SSF54736">
    <property type="entry name" value="ClpS-like"/>
    <property type="match status" value="1"/>
</dbReference>
<evidence type="ECO:0000256" key="1">
    <source>
        <dbReference type="SAM" id="Phobius"/>
    </source>
</evidence>
<feature type="transmembrane region" description="Helical" evidence="1">
    <location>
        <begin position="69"/>
        <end position="87"/>
    </location>
</feature>
<dbReference type="InterPro" id="IPR013823">
    <property type="entry name" value="Ribosomal_bL12_C"/>
</dbReference>
<dbReference type="Pfam" id="PF00542">
    <property type="entry name" value="Ribosomal_L12"/>
    <property type="match status" value="1"/>
</dbReference>
<accession>A0A2P4EU51</accession>
<dbReference type="OrthoDB" id="8857528at2"/>